<evidence type="ECO:0000313" key="1">
    <source>
        <dbReference type="EMBL" id="CAK5112943.1"/>
    </source>
</evidence>
<dbReference type="Proteomes" id="UP001497535">
    <property type="component" value="Unassembled WGS sequence"/>
</dbReference>
<comment type="caution">
    <text evidence="1">The sequence shown here is derived from an EMBL/GenBank/DDBJ whole genome shotgun (WGS) entry which is preliminary data.</text>
</comment>
<evidence type="ECO:0000313" key="2">
    <source>
        <dbReference type="Proteomes" id="UP001497535"/>
    </source>
</evidence>
<reference evidence="1" key="1">
    <citation type="submission" date="2023-11" db="EMBL/GenBank/DDBJ databases">
        <authorList>
            <person name="Poullet M."/>
        </authorList>
    </citation>
    <scope>NUCLEOTIDE SEQUENCE</scope>
    <source>
        <strain evidence="1">E1834</strain>
    </source>
</reference>
<accession>A0ACB1AYA0</accession>
<protein>
    <submittedName>
        <fullName evidence="1">Uncharacterized protein</fullName>
    </submittedName>
</protein>
<sequence length="86" mass="9384">MEVEMVEAVVVAGSLVSLVVAVVVYLQRRNVPNQEIIGVDLMLEKPIGGHTTEVEGLIIGVEGLTGGREDIWLLNIKEYIILTNLN</sequence>
<organism evidence="1 2">
    <name type="scientific">Meloidogyne enterolobii</name>
    <name type="common">Root-knot nematode worm</name>
    <name type="synonym">Meloidogyne mayaguensis</name>
    <dbReference type="NCBI Taxonomy" id="390850"/>
    <lineage>
        <taxon>Eukaryota</taxon>
        <taxon>Metazoa</taxon>
        <taxon>Ecdysozoa</taxon>
        <taxon>Nematoda</taxon>
        <taxon>Chromadorea</taxon>
        <taxon>Rhabditida</taxon>
        <taxon>Tylenchina</taxon>
        <taxon>Tylenchomorpha</taxon>
        <taxon>Tylenchoidea</taxon>
        <taxon>Meloidogynidae</taxon>
        <taxon>Meloidogyninae</taxon>
        <taxon>Meloidogyne</taxon>
    </lineage>
</organism>
<name>A0ACB1AYA0_MELEN</name>
<dbReference type="EMBL" id="CAVMJV010000145">
    <property type="protein sequence ID" value="CAK5112943.1"/>
    <property type="molecule type" value="Genomic_DNA"/>
</dbReference>
<gene>
    <name evidence="1" type="ORF">MENTE1834_LOCUS45013</name>
</gene>
<keyword evidence="2" id="KW-1185">Reference proteome</keyword>
<proteinExistence type="predicted"/>